<dbReference type="Gene3D" id="3.40.190.10">
    <property type="entry name" value="Periplasmic binding protein-like II"/>
    <property type="match status" value="2"/>
</dbReference>
<dbReference type="PANTHER" id="PTHR30346:SF0">
    <property type="entry name" value="HCA OPERON TRANSCRIPTIONAL ACTIVATOR HCAR"/>
    <property type="match status" value="1"/>
</dbReference>
<keyword evidence="3" id="KW-0238">DNA-binding</keyword>
<comment type="similarity">
    <text evidence="1">Belongs to the LysR transcriptional regulatory family.</text>
</comment>
<protein>
    <submittedName>
        <fullName evidence="7">LysR substrate binding domain protein</fullName>
    </submittedName>
</protein>
<dbReference type="EMBL" id="CP063189">
    <property type="protein sequence ID" value="WCZ32207.1"/>
    <property type="molecule type" value="Genomic_DNA"/>
</dbReference>
<dbReference type="RefSeq" id="WP_027018609.1">
    <property type="nucleotide sequence ID" value="NZ_ATVG01000004.1"/>
</dbReference>
<accession>A0ABY7U9P9</accession>
<keyword evidence="5" id="KW-0804">Transcription</keyword>
<keyword evidence="4" id="KW-0010">Activator</keyword>
<evidence type="ECO:0000256" key="2">
    <source>
        <dbReference type="ARBA" id="ARBA00023015"/>
    </source>
</evidence>
<evidence type="ECO:0000256" key="3">
    <source>
        <dbReference type="ARBA" id="ARBA00023125"/>
    </source>
</evidence>
<dbReference type="Proteomes" id="UP001220064">
    <property type="component" value="Chromosome"/>
</dbReference>
<feature type="compositionally biased region" description="Basic and acidic residues" evidence="6">
    <location>
        <begin position="191"/>
        <end position="206"/>
    </location>
</feature>
<dbReference type="PANTHER" id="PTHR30346">
    <property type="entry name" value="TRANSCRIPTIONAL DUAL REGULATOR HCAR-RELATED"/>
    <property type="match status" value="1"/>
</dbReference>
<feature type="compositionally biased region" description="Basic residues" evidence="6">
    <location>
        <begin position="222"/>
        <end position="242"/>
    </location>
</feature>
<evidence type="ECO:0000256" key="1">
    <source>
        <dbReference type="ARBA" id="ARBA00009437"/>
    </source>
</evidence>
<evidence type="ECO:0000313" key="8">
    <source>
        <dbReference type="Proteomes" id="UP001220064"/>
    </source>
</evidence>
<dbReference type="SUPFAM" id="SSF53850">
    <property type="entry name" value="Periplasmic binding protein-like II"/>
    <property type="match status" value="1"/>
</dbReference>
<reference evidence="7 8" key="1">
    <citation type="submission" date="2020-10" db="EMBL/GenBank/DDBJ databases">
        <title>Complete genome sequence of Corynebacterium massiliense DSM 45435, type strain of Corynebacterium massiliense.</title>
        <authorList>
            <person name="Busche T."/>
            <person name="Kalinowski J."/>
            <person name="Ruckert C."/>
        </authorList>
    </citation>
    <scope>NUCLEOTIDE SEQUENCE [LARGE SCALE GENOMIC DNA]</scope>
    <source>
        <strain evidence="7 8">DSM 45435</strain>
    </source>
</reference>
<evidence type="ECO:0000256" key="5">
    <source>
        <dbReference type="ARBA" id="ARBA00023163"/>
    </source>
</evidence>
<keyword evidence="8" id="KW-1185">Reference proteome</keyword>
<name>A0ABY7U9P9_9CORY</name>
<sequence>MLRISFVTGTEPGKWFRRFSAHTAHGELHTRGVDDPVAELLAGAADVALVRSAPGGLDARLDPDSCHVVRLYREAPGIAVPKGSVYAEVGEKVRAADVADEHVNYRAESAADLDIVELRTALSVVGANVGVAYGPWPLLKVLSKKQVVALPYVGDDAVATEVSLVWRKADDGPAIQDFVGVAKGRTSNSSRQEKPKANRSAREKTLAKQKRRAERATGAKSKGSRKSLSKSKKSRHQRKRGR</sequence>
<gene>
    <name evidence="7" type="ORF">CMASS_03775</name>
</gene>
<evidence type="ECO:0000313" key="7">
    <source>
        <dbReference type="EMBL" id="WCZ32207.1"/>
    </source>
</evidence>
<evidence type="ECO:0000256" key="6">
    <source>
        <dbReference type="SAM" id="MobiDB-lite"/>
    </source>
</evidence>
<organism evidence="7 8">
    <name type="scientific">Corynebacterium massiliense DSM 45435</name>
    <dbReference type="NCBI Taxonomy" id="1121364"/>
    <lineage>
        <taxon>Bacteria</taxon>
        <taxon>Bacillati</taxon>
        <taxon>Actinomycetota</taxon>
        <taxon>Actinomycetes</taxon>
        <taxon>Mycobacteriales</taxon>
        <taxon>Corynebacteriaceae</taxon>
        <taxon>Corynebacterium</taxon>
    </lineage>
</organism>
<evidence type="ECO:0000256" key="4">
    <source>
        <dbReference type="ARBA" id="ARBA00023159"/>
    </source>
</evidence>
<proteinExistence type="inferred from homology"/>
<keyword evidence="2" id="KW-0805">Transcription regulation</keyword>
<feature type="region of interest" description="Disordered" evidence="6">
    <location>
        <begin position="182"/>
        <end position="242"/>
    </location>
</feature>